<gene>
    <name evidence="8" type="ORF">FEV51_07415</name>
</gene>
<dbReference type="InterPro" id="IPR050638">
    <property type="entry name" value="AA-Vitamin_Transporters"/>
</dbReference>
<evidence type="ECO:0000256" key="6">
    <source>
        <dbReference type="SAM" id="Phobius"/>
    </source>
</evidence>
<feature type="transmembrane region" description="Helical" evidence="6">
    <location>
        <begin position="191"/>
        <end position="211"/>
    </location>
</feature>
<dbReference type="PANTHER" id="PTHR32322:SF2">
    <property type="entry name" value="EAMA DOMAIN-CONTAINING PROTEIN"/>
    <property type="match status" value="1"/>
</dbReference>
<organism evidence="8 9">
    <name type="scientific">Qipengyuania marisflavi</name>
    <dbReference type="NCBI Taxonomy" id="2486356"/>
    <lineage>
        <taxon>Bacteria</taxon>
        <taxon>Pseudomonadati</taxon>
        <taxon>Pseudomonadota</taxon>
        <taxon>Alphaproteobacteria</taxon>
        <taxon>Sphingomonadales</taxon>
        <taxon>Erythrobacteraceae</taxon>
        <taxon>Qipengyuania</taxon>
    </lineage>
</organism>
<feature type="transmembrane region" description="Helical" evidence="6">
    <location>
        <begin position="255"/>
        <end position="273"/>
    </location>
</feature>
<feature type="transmembrane region" description="Helical" evidence="6">
    <location>
        <begin position="131"/>
        <end position="147"/>
    </location>
</feature>
<comment type="caution">
    <text evidence="8">The sequence shown here is derived from an EMBL/GenBank/DDBJ whole genome shotgun (WGS) entry which is preliminary data.</text>
</comment>
<feature type="transmembrane region" description="Helical" evidence="6">
    <location>
        <begin position="279"/>
        <end position="297"/>
    </location>
</feature>
<name>A0A5S3P7B8_9SPHN</name>
<feature type="domain" description="EamA" evidence="7">
    <location>
        <begin position="18"/>
        <end position="146"/>
    </location>
</feature>
<dbReference type="InterPro" id="IPR037185">
    <property type="entry name" value="EmrE-like"/>
</dbReference>
<dbReference type="PANTHER" id="PTHR32322">
    <property type="entry name" value="INNER MEMBRANE TRANSPORTER"/>
    <property type="match status" value="1"/>
</dbReference>
<protein>
    <submittedName>
        <fullName evidence="8">EamA family transporter</fullName>
    </submittedName>
</protein>
<feature type="transmembrane region" description="Helical" evidence="6">
    <location>
        <begin position="75"/>
        <end position="93"/>
    </location>
</feature>
<feature type="transmembrane region" description="Helical" evidence="6">
    <location>
        <begin position="99"/>
        <end position="119"/>
    </location>
</feature>
<feature type="transmembrane region" description="Helical" evidence="6">
    <location>
        <begin position="45"/>
        <end position="63"/>
    </location>
</feature>
<feature type="transmembrane region" description="Helical" evidence="6">
    <location>
        <begin position="14"/>
        <end position="33"/>
    </location>
</feature>
<keyword evidence="4 6" id="KW-1133">Transmembrane helix</keyword>
<accession>A0A5S3P7B8</accession>
<dbReference type="Pfam" id="PF00892">
    <property type="entry name" value="EamA"/>
    <property type="match status" value="2"/>
</dbReference>
<evidence type="ECO:0000256" key="4">
    <source>
        <dbReference type="ARBA" id="ARBA00022989"/>
    </source>
</evidence>
<comment type="similarity">
    <text evidence="2">Belongs to the EamA transporter family.</text>
</comment>
<feature type="transmembrane region" description="Helical" evidence="6">
    <location>
        <begin position="223"/>
        <end position="243"/>
    </location>
</feature>
<proteinExistence type="inferred from homology"/>
<comment type="subcellular location">
    <subcellularLocation>
        <location evidence="1">Membrane</location>
        <topology evidence="1">Multi-pass membrane protein</topology>
    </subcellularLocation>
</comment>
<dbReference type="EMBL" id="VCAO01000003">
    <property type="protein sequence ID" value="TMM48123.1"/>
    <property type="molecule type" value="Genomic_DNA"/>
</dbReference>
<evidence type="ECO:0000313" key="8">
    <source>
        <dbReference type="EMBL" id="TMM48123.1"/>
    </source>
</evidence>
<keyword evidence="9" id="KW-1185">Reference proteome</keyword>
<dbReference type="Proteomes" id="UP000309668">
    <property type="component" value="Unassembled WGS sequence"/>
</dbReference>
<evidence type="ECO:0000256" key="3">
    <source>
        <dbReference type="ARBA" id="ARBA00022692"/>
    </source>
</evidence>
<dbReference type="InterPro" id="IPR000620">
    <property type="entry name" value="EamA_dom"/>
</dbReference>
<evidence type="ECO:0000256" key="1">
    <source>
        <dbReference type="ARBA" id="ARBA00004141"/>
    </source>
</evidence>
<keyword evidence="3 6" id="KW-0812">Transmembrane</keyword>
<evidence type="ECO:0000313" key="9">
    <source>
        <dbReference type="Proteomes" id="UP000309668"/>
    </source>
</evidence>
<evidence type="ECO:0000256" key="2">
    <source>
        <dbReference type="ARBA" id="ARBA00007362"/>
    </source>
</evidence>
<reference evidence="8 9" key="1">
    <citation type="submission" date="2019-05" db="EMBL/GenBank/DDBJ databases">
        <title>Erythrobacter marisflavi sp. nov., isolated from isolated from water of an estuary environment.</title>
        <authorList>
            <person name="Yoon J.-H."/>
        </authorList>
    </citation>
    <scope>NUCLEOTIDE SEQUENCE [LARGE SCALE GENOMIC DNA]</scope>
    <source>
        <strain evidence="8 9">KEM-5</strain>
    </source>
</reference>
<dbReference type="OrthoDB" id="2352272at2"/>
<dbReference type="GO" id="GO:0016020">
    <property type="term" value="C:membrane"/>
    <property type="evidence" value="ECO:0007669"/>
    <property type="project" value="UniProtKB-SubCell"/>
</dbReference>
<dbReference type="AlphaFoldDB" id="A0A5S3P7B8"/>
<feature type="transmembrane region" description="Helical" evidence="6">
    <location>
        <begin position="159"/>
        <end position="179"/>
    </location>
</feature>
<evidence type="ECO:0000256" key="5">
    <source>
        <dbReference type="ARBA" id="ARBA00023136"/>
    </source>
</evidence>
<evidence type="ECO:0000259" key="7">
    <source>
        <dbReference type="Pfam" id="PF00892"/>
    </source>
</evidence>
<dbReference type="RefSeq" id="WP_138617490.1">
    <property type="nucleotide sequence ID" value="NZ_VCAO01000003.1"/>
</dbReference>
<keyword evidence="5 6" id="KW-0472">Membrane</keyword>
<sequence>MSDAAPHALLRPRIALPFLIVALIWGSTWYVITGQIADVPPSWSIAYRFMLATPAMFAVALVMRKSLRLDSKAHALALFIGLTQFCGNFNFVYRAELHLTSGIVAVMFGMLMVPNALFAQALLGQRVTRRFLLGSLVAIAGIALLLTHEAQLARLDGNIPLGVLMAVGGILSASIANVMQANPTGRALPMASLLAWSMLYGTIIDIGFAWSVAGPPVIPSSTAYWAGLVWLALAGSVVTFPLYYSIVREIGPGRAAYNGVLVIVVAMLISTFIEGYEWSLLAAAGAALGLGGMIIALRARQV</sequence>
<feature type="domain" description="EamA" evidence="7">
    <location>
        <begin position="161"/>
        <end position="297"/>
    </location>
</feature>
<dbReference type="SUPFAM" id="SSF103481">
    <property type="entry name" value="Multidrug resistance efflux transporter EmrE"/>
    <property type="match status" value="2"/>
</dbReference>